<keyword evidence="4 7" id="KW-0812">Transmembrane</keyword>
<feature type="transmembrane region" description="Helical" evidence="7">
    <location>
        <begin position="130"/>
        <end position="151"/>
    </location>
</feature>
<feature type="transmembrane region" description="Helical" evidence="7">
    <location>
        <begin position="417"/>
        <end position="435"/>
    </location>
</feature>
<feature type="transmembrane region" description="Helical" evidence="7">
    <location>
        <begin position="497"/>
        <end position="517"/>
    </location>
</feature>
<keyword evidence="6 7" id="KW-0472">Membrane</keyword>
<name>E6QUD6_9ZZZZ</name>
<evidence type="ECO:0000256" key="3">
    <source>
        <dbReference type="ARBA" id="ARBA00022475"/>
    </source>
</evidence>
<evidence type="ECO:0000313" key="8">
    <source>
        <dbReference type="EMBL" id="CBI10858.1"/>
    </source>
</evidence>
<feature type="transmembrane region" description="Helical" evidence="7">
    <location>
        <begin position="107"/>
        <end position="124"/>
    </location>
</feature>
<feature type="transmembrane region" description="Helical" evidence="7">
    <location>
        <begin position="465"/>
        <end position="485"/>
    </location>
</feature>
<dbReference type="PANTHER" id="PTHR30509:SF9">
    <property type="entry name" value="MULTIDRUG RESISTANCE PROTEIN MDTO"/>
    <property type="match status" value="1"/>
</dbReference>
<accession>E6QUD6</accession>
<evidence type="ECO:0000256" key="1">
    <source>
        <dbReference type="ARBA" id="ARBA00004651"/>
    </source>
</evidence>
<dbReference type="AlphaFoldDB" id="E6QUD6"/>
<evidence type="ECO:0008006" key="9">
    <source>
        <dbReference type="Google" id="ProtNLM"/>
    </source>
</evidence>
<evidence type="ECO:0000256" key="7">
    <source>
        <dbReference type="SAM" id="Phobius"/>
    </source>
</evidence>
<proteinExistence type="predicted"/>
<protein>
    <recommendedName>
        <fullName evidence="9">p-hydroxybenzoic acid efflux pump subunit AaeB</fullName>
    </recommendedName>
</protein>
<feature type="transmembrane region" description="Helical" evidence="7">
    <location>
        <begin position="389"/>
        <end position="405"/>
    </location>
</feature>
<feature type="transmembrane region" description="Helical" evidence="7">
    <location>
        <begin position="441"/>
        <end position="458"/>
    </location>
</feature>
<feature type="transmembrane region" description="Helical" evidence="7">
    <location>
        <begin position="59"/>
        <end position="77"/>
    </location>
</feature>
<evidence type="ECO:0000256" key="4">
    <source>
        <dbReference type="ARBA" id="ARBA00022692"/>
    </source>
</evidence>
<feature type="transmembrane region" description="Helical" evidence="7">
    <location>
        <begin position="83"/>
        <end position="100"/>
    </location>
</feature>
<keyword evidence="3" id="KW-1003">Cell membrane</keyword>
<comment type="caution">
    <text evidence="8">The sequence shown here is derived from an EMBL/GenBank/DDBJ whole genome shotgun (WGS) entry which is preliminary data.</text>
</comment>
<sequence>MRFTLHEFIFSAKTFMAAMLALTIAFSLNLERPFWAMLSVYITSQPLSGAVRSKAAYRLLGTLVGLAATLVFVPYLINSPELLVTVLAAWIGLCLYLSLLDRTPRSYVYMLAGYTVGIIGFPSVNNPVDLFATAVARVEEISLGVLCASLVHSLIFPQPVMPAIQGKITFILQEVEVWVKDALSGVPASRSEHKRRHVAADLTELHVLATHLPYDTAITRHVNQEMQALEDRLVVVLPVVDMVEDRLVILQNGDPPLSAELVTLVGDVRQWVTGSSLISPAGAAELLMLRCQALEPLINVRTSWHEALQLSLCARLSDLIEVLQDVRELARCVIYPEKDASLRVEALTSAASTRALHLDQGMALLSGLAAIITVMACGFLWIYAVWPDGYVAAMMAGMFASLFANMDDPTPALHGMFRYILLAMPIVAIYLFAIFPMIDGFPMLVLVLAPIMLLIGLFMAKSSTYLLGIALSIGVISGIAITPNFNEDFAGFANTNLAMLVGIVVTILVIRLFRVVGAESGVKRLLRFGWRDLVAISTRDIPLSRSVWGSRTLDRVGLLLPRLVIAEHPASLATDEPLRDLRLGLSVIDLRMLRKKLGGVAAETVDHLLLGIADYFRALSKGKTGAPMMSLTQDIDVAMAEMMTLDL</sequence>
<dbReference type="InterPro" id="IPR006726">
    <property type="entry name" value="PHBA_efflux_AaeB/fusaric-R"/>
</dbReference>
<organism evidence="8">
    <name type="scientific">mine drainage metagenome</name>
    <dbReference type="NCBI Taxonomy" id="410659"/>
    <lineage>
        <taxon>unclassified sequences</taxon>
        <taxon>metagenomes</taxon>
        <taxon>ecological metagenomes</taxon>
    </lineage>
</organism>
<dbReference type="GO" id="GO:0005886">
    <property type="term" value="C:plasma membrane"/>
    <property type="evidence" value="ECO:0007669"/>
    <property type="project" value="UniProtKB-SubCell"/>
</dbReference>
<dbReference type="PANTHER" id="PTHR30509">
    <property type="entry name" value="P-HYDROXYBENZOIC ACID EFFLUX PUMP SUBUNIT-RELATED"/>
    <property type="match status" value="1"/>
</dbReference>
<evidence type="ECO:0000256" key="5">
    <source>
        <dbReference type="ARBA" id="ARBA00022989"/>
    </source>
</evidence>
<dbReference type="GO" id="GO:0022857">
    <property type="term" value="F:transmembrane transporter activity"/>
    <property type="evidence" value="ECO:0007669"/>
    <property type="project" value="InterPro"/>
</dbReference>
<gene>
    <name evidence="8" type="ORF">CARN7_1659</name>
</gene>
<evidence type="ECO:0000256" key="6">
    <source>
        <dbReference type="ARBA" id="ARBA00023136"/>
    </source>
</evidence>
<keyword evidence="5 7" id="KW-1133">Transmembrane helix</keyword>
<evidence type="ECO:0000256" key="2">
    <source>
        <dbReference type="ARBA" id="ARBA00022448"/>
    </source>
</evidence>
<reference evidence="8" key="1">
    <citation type="submission" date="2009-10" db="EMBL/GenBank/DDBJ databases">
        <title>Diversity of trophic interactions inside an arsenic-rich microbial ecosystem.</title>
        <authorList>
            <person name="Bertin P.N."/>
            <person name="Heinrich-Salmeron A."/>
            <person name="Pelletier E."/>
            <person name="Goulhen-Chollet F."/>
            <person name="Arsene-Ploetze F."/>
            <person name="Gallien S."/>
            <person name="Calteau A."/>
            <person name="Vallenet D."/>
            <person name="Casiot C."/>
            <person name="Chane-Woon-Ming B."/>
            <person name="Giloteaux L."/>
            <person name="Barakat M."/>
            <person name="Bonnefoy V."/>
            <person name="Bruneel O."/>
            <person name="Chandler M."/>
            <person name="Cleiss J."/>
            <person name="Duran R."/>
            <person name="Elbaz-Poulichet F."/>
            <person name="Fonknechten N."/>
            <person name="Lauga B."/>
            <person name="Mornico D."/>
            <person name="Ortet P."/>
            <person name="Schaeffer C."/>
            <person name="Siguier P."/>
            <person name="Alexander Thil Smith A."/>
            <person name="Van Dorsselaer A."/>
            <person name="Weissenbach J."/>
            <person name="Medigue C."/>
            <person name="Le Paslier D."/>
        </authorList>
    </citation>
    <scope>NUCLEOTIDE SEQUENCE</scope>
</reference>
<dbReference type="EMBL" id="CABR01000110">
    <property type="protein sequence ID" value="CBI10858.1"/>
    <property type="molecule type" value="Genomic_DNA"/>
</dbReference>
<keyword evidence="2" id="KW-0813">Transport</keyword>
<dbReference type="Pfam" id="PF04632">
    <property type="entry name" value="FUSC"/>
    <property type="match status" value="1"/>
</dbReference>
<feature type="transmembrane region" description="Helical" evidence="7">
    <location>
        <begin position="362"/>
        <end position="383"/>
    </location>
</feature>
<comment type="subcellular location">
    <subcellularLocation>
        <location evidence="1">Cell membrane</location>
        <topology evidence="1">Multi-pass membrane protein</topology>
    </subcellularLocation>
</comment>